<dbReference type="GO" id="GO:0051539">
    <property type="term" value="F:4 iron, 4 sulfur cluster binding"/>
    <property type="evidence" value="ECO:0007669"/>
    <property type="project" value="UniProtKB-KW"/>
</dbReference>
<keyword evidence="4" id="KW-0479">Metal-binding</keyword>
<dbReference type="GO" id="GO:0016625">
    <property type="term" value="F:oxidoreductase activity, acting on the aldehyde or oxo group of donors, iron-sulfur protein as acceptor"/>
    <property type="evidence" value="ECO:0007669"/>
    <property type="project" value="InterPro"/>
</dbReference>
<keyword evidence="3" id="KW-0004">4Fe-4S</keyword>
<dbReference type="Proteomes" id="UP000256388">
    <property type="component" value="Unassembled WGS sequence"/>
</dbReference>
<dbReference type="Pfam" id="PF02730">
    <property type="entry name" value="AFOR_N"/>
    <property type="match status" value="1"/>
</dbReference>
<dbReference type="PANTHER" id="PTHR30038:SF0">
    <property type="entry name" value="TUNGSTEN-CONTAINING ALDEHYDE FERREDOXIN OXIDOREDUCTASE"/>
    <property type="match status" value="1"/>
</dbReference>
<name>A0A347ZUN9_9CHLR</name>
<dbReference type="Gene3D" id="1.10.569.10">
    <property type="entry name" value="Aldehyde Ferredoxin Oxidoreductase Protein, subunit A, domain 2"/>
    <property type="match status" value="1"/>
</dbReference>
<dbReference type="InterPro" id="IPR013984">
    <property type="entry name" value="Ald_Fedxn_OxRdtase_dom2"/>
</dbReference>
<keyword evidence="5" id="KW-0560">Oxidoreductase</keyword>
<dbReference type="InterPro" id="IPR001203">
    <property type="entry name" value="OxRdtase_Ald_Fedxn_C"/>
</dbReference>
<dbReference type="Gene3D" id="3.60.9.10">
    <property type="entry name" value="Aldehyde ferredoxin oxidoreductase, N-terminal domain"/>
    <property type="match status" value="1"/>
</dbReference>
<dbReference type="RefSeq" id="WP_116223578.1">
    <property type="nucleotide sequence ID" value="NZ_AP018437.1"/>
</dbReference>
<gene>
    <name evidence="10" type="ORF">DFR64_0252</name>
</gene>
<dbReference type="SMART" id="SM00790">
    <property type="entry name" value="AFOR_N"/>
    <property type="match status" value="1"/>
</dbReference>
<dbReference type="Pfam" id="PF01314">
    <property type="entry name" value="AFOR_C"/>
    <property type="match status" value="1"/>
</dbReference>
<evidence type="ECO:0000256" key="4">
    <source>
        <dbReference type="ARBA" id="ARBA00022723"/>
    </source>
</evidence>
<feature type="domain" description="Aldehyde ferredoxin oxidoreductase N-terminal" evidence="9">
    <location>
        <begin position="3"/>
        <end position="207"/>
    </location>
</feature>
<dbReference type="PANTHER" id="PTHR30038">
    <property type="entry name" value="ALDEHYDE FERREDOXIN OXIDOREDUCTASE"/>
    <property type="match status" value="1"/>
</dbReference>
<evidence type="ECO:0000256" key="8">
    <source>
        <dbReference type="ARBA" id="ARBA00049934"/>
    </source>
</evidence>
<reference evidence="10 11" key="1">
    <citation type="submission" date="2018-08" db="EMBL/GenBank/DDBJ databases">
        <title>Genomic Encyclopedia of Type Strains, Phase IV (KMG-IV): sequencing the most valuable type-strain genomes for metagenomic binning, comparative biology and taxonomic classification.</title>
        <authorList>
            <person name="Goeker M."/>
        </authorList>
    </citation>
    <scope>NUCLEOTIDE SEQUENCE [LARGE SCALE GENOMIC DNA]</scope>
    <source>
        <strain evidence="10 11">DSM 23923</strain>
    </source>
</reference>
<accession>A0A347ZUN9</accession>
<proteinExistence type="inferred from homology"/>
<dbReference type="InterPro" id="IPR013985">
    <property type="entry name" value="Ald_Fedxn_OxRdtase_dom3"/>
</dbReference>
<protein>
    <submittedName>
        <fullName evidence="10">Aldehyde:ferredoxin oxidoreductase</fullName>
    </submittedName>
</protein>
<keyword evidence="11" id="KW-1185">Reference proteome</keyword>
<dbReference type="InterPro" id="IPR051919">
    <property type="entry name" value="W-dependent_AOR"/>
</dbReference>
<comment type="cofactor">
    <cofactor evidence="1">
        <name>[4Fe-4S] cluster</name>
        <dbReference type="ChEBI" id="CHEBI:49883"/>
    </cofactor>
</comment>
<evidence type="ECO:0000256" key="1">
    <source>
        <dbReference type="ARBA" id="ARBA00001966"/>
    </source>
</evidence>
<evidence type="ECO:0000256" key="2">
    <source>
        <dbReference type="ARBA" id="ARBA00011032"/>
    </source>
</evidence>
<dbReference type="InterPro" id="IPR036021">
    <property type="entry name" value="Tungsten_al_ferr_oxy-like_C"/>
</dbReference>
<dbReference type="InterPro" id="IPR013983">
    <property type="entry name" value="Ald_Fedxn_OxRdtase_N"/>
</dbReference>
<evidence type="ECO:0000313" key="11">
    <source>
        <dbReference type="Proteomes" id="UP000256388"/>
    </source>
</evidence>
<evidence type="ECO:0000259" key="9">
    <source>
        <dbReference type="SMART" id="SM00790"/>
    </source>
</evidence>
<evidence type="ECO:0000256" key="5">
    <source>
        <dbReference type="ARBA" id="ARBA00023002"/>
    </source>
</evidence>
<evidence type="ECO:0000256" key="6">
    <source>
        <dbReference type="ARBA" id="ARBA00023004"/>
    </source>
</evidence>
<sequence>MENLRTIVVDLNKRAYQTRDLDPDWVRWGGRAFTSRSLYEQKVFDCDPFSGENILVIATGLMAGSGASSSYRISIGAKSPLTGGIKEANSGGLASYAMSTLGIRAMTVRGISPEWVYVLVSEDGLQILSAGTLVGKDIFETTAILQSLYSEKAAILSIGPAGERLYKSACIGITDIDGVPARHAARGGLGSVMGAKQLKAIVFCPARAKNNIAKNPQELKEANKRFAAALINHPTTSKYLPQFGTAIIVDSMQALGGLPTHNYSLGSFEQADRMNAEALYNLIVERGGKPTHACMPGCVVRCSNVIPAANGEELNRALEYETMVLLGSNCGISDLDTICKLNRLCDSLGIDTIETGAAIGVAMEAGLLPFGDAEGALELMNEIARGTETGKMIAEGADETGRTLGITRVPTVRGQAMAAYDPRTIKGTGVTYASSPMGADHTAGNVLPGTKLPNGLALECNLPNHQVELSRYVQLFATMFDYLGLCWFTKPPIFDDFSLVLDVLNAMYAEPWDQEDLFRISRKVLDMELEFNRLAGLDARNDVPAFFRSEPLLPNNNVFDVDEEELQKIHQINDF</sequence>
<organism evidence="10 11">
    <name type="scientific">Pelolinea submarina</name>
    <dbReference type="NCBI Taxonomy" id="913107"/>
    <lineage>
        <taxon>Bacteria</taxon>
        <taxon>Bacillati</taxon>
        <taxon>Chloroflexota</taxon>
        <taxon>Anaerolineae</taxon>
        <taxon>Anaerolineales</taxon>
        <taxon>Anaerolineaceae</taxon>
        <taxon>Pelolinea</taxon>
    </lineage>
</organism>
<dbReference type="AlphaFoldDB" id="A0A347ZUN9"/>
<keyword evidence="7" id="KW-0411">Iron-sulfur</keyword>
<comment type="cofactor">
    <cofactor evidence="8">
        <name>tungstopterin</name>
        <dbReference type="ChEBI" id="CHEBI:30402"/>
    </cofactor>
</comment>
<evidence type="ECO:0000256" key="7">
    <source>
        <dbReference type="ARBA" id="ARBA00023014"/>
    </source>
</evidence>
<dbReference type="GO" id="GO:0046872">
    <property type="term" value="F:metal ion binding"/>
    <property type="evidence" value="ECO:0007669"/>
    <property type="project" value="UniProtKB-KW"/>
</dbReference>
<evidence type="ECO:0000313" key="10">
    <source>
        <dbReference type="EMBL" id="REG10394.1"/>
    </source>
</evidence>
<dbReference type="SUPFAM" id="SSF56228">
    <property type="entry name" value="Aldehyde ferredoxin oxidoreductase, N-terminal domain"/>
    <property type="match status" value="1"/>
</dbReference>
<keyword evidence="6" id="KW-0408">Iron</keyword>
<dbReference type="GO" id="GO:0009055">
    <property type="term" value="F:electron transfer activity"/>
    <property type="evidence" value="ECO:0007669"/>
    <property type="project" value="InterPro"/>
</dbReference>
<dbReference type="OrthoDB" id="9763894at2"/>
<comment type="similarity">
    <text evidence="2">Belongs to the AOR/FOR family.</text>
</comment>
<dbReference type="EMBL" id="QUMS01000001">
    <property type="protein sequence ID" value="REG10394.1"/>
    <property type="molecule type" value="Genomic_DNA"/>
</dbReference>
<comment type="caution">
    <text evidence="10">The sequence shown here is derived from an EMBL/GenBank/DDBJ whole genome shotgun (WGS) entry which is preliminary data.</text>
</comment>
<dbReference type="SUPFAM" id="SSF48310">
    <property type="entry name" value="Aldehyde ferredoxin oxidoreductase, C-terminal domains"/>
    <property type="match status" value="1"/>
</dbReference>
<dbReference type="InterPro" id="IPR036503">
    <property type="entry name" value="Ald_Fedxn_OxRdtase_N_sf"/>
</dbReference>
<dbReference type="Gene3D" id="1.10.599.10">
    <property type="entry name" value="Aldehyde Ferredoxin Oxidoreductase Protein, subunit A, domain 3"/>
    <property type="match status" value="1"/>
</dbReference>
<evidence type="ECO:0000256" key="3">
    <source>
        <dbReference type="ARBA" id="ARBA00022485"/>
    </source>
</evidence>